<dbReference type="Pfam" id="PF22505">
    <property type="entry name" value="RNase_J_b_CASP"/>
    <property type="match status" value="1"/>
</dbReference>
<dbReference type="CDD" id="cd07714">
    <property type="entry name" value="RNaseJ_MBL-fold"/>
    <property type="match status" value="1"/>
</dbReference>
<dbReference type="RefSeq" id="WP_197905417.1">
    <property type="nucleotide sequence ID" value="NZ_AP021889.1"/>
</dbReference>
<keyword evidence="1" id="KW-0540">Nuclease</keyword>
<dbReference type="Pfam" id="PF07521">
    <property type="entry name" value="RMMBL"/>
    <property type="match status" value="1"/>
</dbReference>
<evidence type="ECO:0000313" key="8">
    <source>
        <dbReference type="EMBL" id="BBP44650.1"/>
    </source>
</evidence>
<dbReference type="KEGG" id="tse:THMIRHAS_00230"/>
<evidence type="ECO:0000256" key="1">
    <source>
        <dbReference type="ARBA" id="ARBA00022722"/>
    </source>
</evidence>
<evidence type="ECO:0000256" key="4">
    <source>
        <dbReference type="ARBA" id="ARBA00022833"/>
    </source>
</evidence>
<evidence type="ECO:0000313" key="9">
    <source>
        <dbReference type="Proteomes" id="UP000501726"/>
    </source>
</evidence>
<evidence type="ECO:0000259" key="7">
    <source>
        <dbReference type="SMART" id="SM00849"/>
    </source>
</evidence>
<feature type="domain" description="Metallo-beta-lactamase" evidence="7">
    <location>
        <begin position="27"/>
        <end position="221"/>
    </location>
</feature>
<dbReference type="Pfam" id="PF00753">
    <property type="entry name" value="Lactamase_B"/>
    <property type="match status" value="1"/>
</dbReference>
<dbReference type="SMART" id="SM00849">
    <property type="entry name" value="Lactamase_B"/>
    <property type="match status" value="1"/>
</dbReference>
<evidence type="ECO:0000256" key="3">
    <source>
        <dbReference type="ARBA" id="ARBA00022801"/>
    </source>
</evidence>
<dbReference type="GO" id="GO:0046872">
    <property type="term" value="F:metal ion binding"/>
    <property type="evidence" value="ECO:0007669"/>
    <property type="project" value="UniProtKB-KW"/>
</dbReference>
<keyword evidence="4" id="KW-0862">Zinc</keyword>
<dbReference type="InterPro" id="IPR036866">
    <property type="entry name" value="RibonucZ/Hydroxyglut_hydro"/>
</dbReference>
<evidence type="ECO:0000256" key="6">
    <source>
        <dbReference type="ARBA" id="ARBA00022884"/>
    </source>
</evidence>
<dbReference type="PANTHER" id="PTHR43694:SF1">
    <property type="entry name" value="RIBONUCLEASE J"/>
    <property type="match status" value="1"/>
</dbReference>
<keyword evidence="5" id="KW-0269">Exonuclease</keyword>
<dbReference type="PANTHER" id="PTHR43694">
    <property type="entry name" value="RIBONUCLEASE J"/>
    <property type="match status" value="1"/>
</dbReference>
<dbReference type="InterPro" id="IPR001279">
    <property type="entry name" value="Metallo-B-lactamas"/>
</dbReference>
<keyword evidence="9" id="KW-1185">Reference proteome</keyword>
<protein>
    <submittedName>
        <fullName evidence="8">MBL fold metallo-hydrolase</fullName>
    </submittedName>
</protein>
<name>A0A6F8PRN6_9GAMM</name>
<dbReference type="GO" id="GO:0003723">
    <property type="term" value="F:RNA binding"/>
    <property type="evidence" value="ECO:0007669"/>
    <property type="project" value="UniProtKB-KW"/>
</dbReference>
<dbReference type="GO" id="GO:0004527">
    <property type="term" value="F:exonuclease activity"/>
    <property type="evidence" value="ECO:0007669"/>
    <property type="project" value="UniProtKB-KW"/>
</dbReference>
<dbReference type="AlphaFoldDB" id="A0A6F8PRN6"/>
<dbReference type="InterPro" id="IPR011108">
    <property type="entry name" value="RMMBL"/>
</dbReference>
<keyword evidence="2" id="KW-0479">Metal-binding</keyword>
<reference evidence="9" key="1">
    <citation type="submission" date="2019-11" db="EMBL/GenBank/DDBJ databases">
        <title>Isolation and characterization of two novel species in the genus Thiomicrorhabdus.</title>
        <authorList>
            <person name="Mochizuki J."/>
            <person name="Kojima H."/>
            <person name="Fukui M."/>
        </authorList>
    </citation>
    <scope>NUCLEOTIDE SEQUENCE [LARGE SCALE GENOMIC DNA]</scope>
    <source>
        <strain evidence="9">aks77</strain>
    </source>
</reference>
<accession>A0A6F8PRN6</accession>
<dbReference type="Gene3D" id="3.60.15.10">
    <property type="entry name" value="Ribonuclease Z/Hydroxyacylglutathione hydrolase-like"/>
    <property type="match status" value="1"/>
</dbReference>
<dbReference type="SUPFAM" id="SSF56281">
    <property type="entry name" value="Metallo-hydrolase/oxidoreductase"/>
    <property type="match status" value="1"/>
</dbReference>
<proteinExistence type="predicted"/>
<keyword evidence="6" id="KW-0694">RNA-binding</keyword>
<evidence type="ECO:0000256" key="2">
    <source>
        <dbReference type="ARBA" id="ARBA00022723"/>
    </source>
</evidence>
<dbReference type="InterPro" id="IPR055132">
    <property type="entry name" value="RNase_J_b_CASP"/>
</dbReference>
<evidence type="ECO:0000256" key="5">
    <source>
        <dbReference type="ARBA" id="ARBA00022839"/>
    </source>
</evidence>
<dbReference type="Gene3D" id="3.40.50.10710">
    <property type="entry name" value="Metallo-hydrolase/oxidoreductase"/>
    <property type="match status" value="1"/>
</dbReference>
<organism evidence="8 9">
    <name type="scientific">Thiosulfatimonas sediminis</name>
    <dbReference type="NCBI Taxonomy" id="2675054"/>
    <lineage>
        <taxon>Bacteria</taxon>
        <taxon>Pseudomonadati</taxon>
        <taxon>Pseudomonadota</taxon>
        <taxon>Gammaproteobacteria</taxon>
        <taxon>Thiotrichales</taxon>
        <taxon>Piscirickettsiaceae</taxon>
        <taxon>Thiosulfatimonas</taxon>
    </lineage>
</organism>
<keyword evidence="3 8" id="KW-0378">Hydrolase</keyword>
<gene>
    <name evidence="8" type="ORF">THMIRHAS_00230</name>
</gene>
<dbReference type="EMBL" id="AP021889">
    <property type="protein sequence ID" value="BBP44650.1"/>
    <property type="molecule type" value="Genomic_DNA"/>
</dbReference>
<dbReference type="Proteomes" id="UP000501726">
    <property type="component" value="Chromosome"/>
</dbReference>
<sequence length="449" mass="50109">MTAHPIIQTPTKHDFWFLPLGGTGEIGMNMNLYGHNKQWLMVDCGMGFLHEGLQEKRVCADPQFIEQQSENLQAIIVTHAHEDHLGAIMELWPRLQAPVYASPFAYQLLLNKLNSVTWGHSIPLFQIEFQRSYDFGEFSVTWLPMPHSVPEAASLLIETPIAKVLHTGDWKIDANPVLGQPFNPQLYSLIGSYGIDAMICDSTNAVKEGSTLSESACYQGLYQTIAKSKNRVVVGCFSSNIARLVTIAKIAAKTKRKMATFGRSMETMVSIAKRLNYWPKNLELIDPKHIGYLPPEEVLVVATGSQAEPRAALTKLANQRHPWLFLDEGDTVIFSSIKIPPNKERIDRLIERLRSQQVEVIHAEDSTIPLHASGHPAKQDLLQLFNLVKPKTLIPTHGEPQHLQALADLAKQAGINEVCHGSNGDLFKIAPFVKKQAEFTKTGFIELSI</sequence>
<dbReference type="InterPro" id="IPR042173">
    <property type="entry name" value="RNase_J_2"/>
</dbReference>